<name>A0A4S4M0H1_9APHY</name>
<proteinExistence type="predicted"/>
<dbReference type="Proteomes" id="UP000308730">
    <property type="component" value="Unassembled WGS sequence"/>
</dbReference>
<gene>
    <name evidence="2" type="ORF">EUX98_g8961</name>
</gene>
<keyword evidence="3" id="KW-1185">Reference proteome</keyword>
<accession>A0A4S4M0H1</accession>
<reference evidence="2 3" key="1">
    <citation type="submission" date="2019-02" db="EMBL/GenBank/DDBJ databases">
        <title>Genome sequencing of the rare red list fungi Antrodiella citrinella (Flaviporus citrinellus).</title>
        <authorList>
            <person name="Buettner E."/>
            <person name="Kellner H."/>
        </authorList>
    </citation>
    <scope>NUCLEOTIDE SEQUENCE [LARGE SCALE GENOMIC DNA]</scope>
    <source>
        <strain evidence="2 3">DSM 108506</strain>
    </source>
</reference>
<dbReference type="AlphaFoldDB" id="A0A4S4M0H1"/>
<comment type="caution">
    <text evidence="2">The sequence shown here is derived from an EMBL/GenBank/DDBJ whole genome shotgun (WGS) entry which is preliminary data.</text>
</comment>
<dbReference type="EMBL" id="SGPM01000595">
    <property type="protein sequence ID" value="THH18402.1"/>
    <property type="molecule type" value="Genomic_DNA"/>
</dbReference>
<evidence type="ECO:0000256" key="1">
    <source>
        <dbReference type="SAM" id="MobiDB-lite"/>
    </source>
</evidence>
<organism evidence="2 3">
    <name type="scientific">Antrodiella citrinella</name>
    <dbReference type="NCBI Taxonomy" id="2447956"/>
    <lineage>
        <taxon>Eukaryota</taxon>
        <taxon>Fungi</taxon>
        <taxon>Dikarya</taxon>
        <taxon>Basidiomycota</taxon>
        <taxon>Agaricomycotina</taxon>
        <taxon>Agaricomycetes</taxon>
        <taxon>Polyporales</taxon>
        <taxon>Steccherinaceae</taxon>
        <taxon>Antrodiella</taxon>
    </lineage>
</organism>
<feature type="region of interest" description="Disordered" evidence="1">
    <location>
        <begin position="36"/>
        <end position="61"/>
    </location>
</feature>
<sequence length="145" mass="16077">MTTAANLLARILSRGGYSNPILAPRMCNTPVDLMESDDKRSNGSIDALSRASSSEPHEVIGAGTGYVSGWMRQRARAKSSAELPSFDLHSDDDEVLSSDWWYDEWVVQTITVVNVEVVAPRPIKMARPPFMETDFVANNDESQWS</sequence>
<evidence type="ECO:0000313" key="2">
    <source>
        <dbReference type="EMBL" id="THH18402.1"/>
    </source>
</evidence>
<protein>
    <submittedName>
        <fullName evidence="2">Uncharacterized protein</fullName>
    </submittedName>
</protein>
<evidence type="ECO:0000313" key="3">
    <source>
        <dbReference type="Proteomes" id="UP000308730"/>
    </source>
</evidence>